<protein>
    <recommendedName>
        <fullName evidence="5">Glycerophosphoryl diester phosphodiesterase membrane domain-containing protein</fullName>
    </recommendedName>
</protein>
<keyword evidence="4" id="KW-1185">Reference proteome</keyword>
<dbReference type="EMBL" id="BAAAQM010000006">
    <property type="protein sequence ID" value="GAA1961022.1"/>
    <property type="molecule type" value="Genomic_DNA"/>
</dbReference>
<reference evidence="3 4" key="1">
    <citation type="journal article" date="2019" name="Int. J. Syst. Evol. Microbiol.">
        <title>The Global Catalogue of Microorganisms (GCM) 10K type strain sequencing project: providing services to taxonomists for standard genome sequencing and annotation.</title>
        <authorList>
            <consortium name="The Broad Institute Genomics Platform"/>
            <consortium name="The Broad Institute Genome Sequencing Center for Infectious Disease"/>
            <person name="Wu L."/>
            <person name="Ma J."/>
        </authorList>
    </citation>
    <scope>NUCLEOTIDE SEQUENCE [LARGE SCALE GENOMIC DNA]</scope>
    <source>
        <strain evidence="3 4">JCM 16013</strain>
    </source>
</reference>
<dbReference type="PANTHER" id="PTHR33133">
    <property type="entry name" value="OS08G0107100 PROTEIN-RELATED"/>
    <property type="match status" value="1"/>
</dbReference>
<keyword evidence="2" id="KW-1133">Transmembrane helix</keyword>
<feature type="transmembrane region" description="Helical" evidence="2">
    <location>
        <begin position="134"/>
        <end position="157"/>
    </location>
</feature>
<feature type="transmembrane region" description="Helical" evidence="2">
    <location>
        <begin position="177"/>
        <end position="197"/>
    </location>
</feature>
<proteinExistence type="predicted"/>
<dbReference type="Proteomes" id="UP001499854">
    <property type="component" value="Unassembled WGS sequence"/>
</dbReference>
<comment type="caution">
    <text evidence="3">The sequence shown here is derived from an EMBL/GenBank/DDBJ whole genome shotgun (WGS) entry which is preliminary data.</text>
</comment>
<evidence type="ECO:0000313" key="3">
    <source>
        <dbReference type="EMBL" id="GAA1961022.1"/>
    </source>
</evidence>
<sequence length="395" mass="39703">MLGGTLRPEAGPAPEEEASTQIMSRATGPLPSAVPAAAAPPAVADVPPPATAGRGVVPLRPLQVGEILDGAVTAMRTHPGVMLGLSAVVVAAGQAVAIPLDYLYLRFLAGLVTDDTTLGSGTGINDLALLRPSVLLNALIVSLLVGLLTTAVSRAVLGRPVTLAEVWRLTRPRLPRLVGLALLIFITLFGALVLGILPGALLASAGNPAGALLLVAGTGAAGAFAVNRWVAWSLAGAALVLEDQPVRRALRRSSVLVKGGWWRVLGVSLLAVVVSELVAGVLSVVEQVVVGSNLSPVSANGDGTYSGHHVSVGYVFLGALFSTGIQAVVAPFAASVTALQYVDRRMRREGLDIQLAMNARGRAGETAGPAAMTFAAADGPGGSGAGSGPATGPAA</sequence>
<keyword evidence="2" id="KW-0472">Membrane</keyword>
<feature type="transmembrane region" description="Helical" evidence="2">
    <location>
        <begin position="314"/>
        <end position="339"/>
    </location>
</feature>
<keyword evidence="2" id="KW-0812">Transmembrane</keyword>
<evidence type="ECO:0008006" key="5">
    <source>
        <dbReference type="Google" id="ProtNLM"/>
    </source>
</evidence>
<feature type="transmembrane region" description="Helical" evidence="2">
    <location>
        <begin position="209"/>
        <end position="241"/>
    </location>
</feature>
<dbReference type="PANTHER" id="PTHR33133:SF1">
    <property type="entry name" value="EXPRESSED PROTEIN-RELATED"/>
    <property type="match status" value="1"/>
</dbReference>
<name>A0ABN2QZI3_9ACTN</name>
<organism evidence="3 4">
    <name type="scientific">Catenulispora subtropica</name>
    <dbReference type="NCBI Taxonomy" id="450798"/>
    <lineage>
        <taxon>Bacteria</taxon>
        <taxon>Bacillati</taxon>
        <taxon>Actinomycetota</taxon>
        <taxon>Actinomycetes</taxon>
        <taxon>Catenulisporales</taxon>
        <taxon>Catenulisporaceae</taxon>
        <taxon>Catenulispora</taxon>
    </lineage>
</organism>
<accession>A0ABN2QZI3</accession>
<evidence type="ECO:0000256" key="2">
    <source>
        <dbReference type="SAM" id="Phobius"/>
    </source>
</evidence>
<gene>
    <name evidence="3" type="ORF">GCM10009838_16960</name>
</gene>
<feature type="compositionally biased region" description="Low complexity" evidence="1">
    <location>
        <begin position="29"/>
        <end position="42"/>
    </location>
</feature>
<evidence type="ECO:0000256" key="1">
    <source>
        <dbReference type="SAM" id="MobiDB-lite"/>
    </source>
</evidence>
<feature type="region of interest" description="Disordered" evidence="1">
    <location>
        <begin position="1"/>
        <end position="42"/>
    </location>
</feature>
<feature type="transmembrane region" description="Helical" evidence="2">
    <location>
        <begin position="261"/>
        <end position="285"/>
    </location>
</feature>
<feature type="transmembrane region" description="Helical" evidence="2">
    <location>
        <begin position="83"/>
        <end position="105"/>
    </location>
</feature>
<evidence type="ECO:0000313" key="4">
    <source>
        <dbReference type="Proteomes" id="UP001499854"/>
    </source>
</evidence>